<dbReference type="EMBL" id="JBHMAG010000016">
    <property type="protein sequence ID" value="MFB9754735.1"/>
    <property type="molecule type" value="Genomic_DNA"/>
</dbReference>
<reference evidence="2 3" key="1">
    <citation type="submission" date="2024-09" db="EMBL/GenBank/DDBJ databases">
        <authorList>
            <person name="Sun Q."/>
            <person name="Mori K."/>
        </authorList>
    </citation>
    <scope>NUCLEOTIDE SEQUENCE [LARGE SCALE GENOMIC DNA]</scope>
    <source>
        <strain evidence="2 3">JCM 12520</strain>
    </source>
</reference>
<evidence type="ECO:0000313" key="3">
    <source>
        <dbReference type="Proteomes" id="UP001589619"/>
    </source>
</evidence>
<sequence>MIGTLRWNIIVGLVGFTLTFALSVSRNYMSRALLQGFYSFIILFAVVFALRWIMGTLIGLKGVAPQAGEDRGHIGQAVNEATPDDRDELNGMLKEQLNRSEPDGDDSFVPLQPQKLATVSETEPEQLAQALRHLKEK</sequence>
<accession>A0ABV5W2H9</accession>
<protein>
    <submittedName>
        <fullName evidence="2">Uncharacterized protein</fullName>
    </submittedName>
</protein>
<keyword evidence="1" id="KW-0472">Membrane</keyword>
<keyword evidence="1" id="KW-1133">Transmembrane helix</keyword>
<feature type="transmembrane region" description="Helical" evidence="1">
    <location>
        <begin position="36"/>
        <end position="54"/>
    </location>
</feature>
<keyword evidence="1" id="KW-0812">Transmembrane</keyword>
<keyword evidence="3" id="KW-1185">Reference proteome</keyword>
<evidence type="ECO:0000313" key="2">
    <source>
        <dbReference type="EMBL" id="MFB9754735.1"/>
    </source>
</evidence>
<evidence type="ECO:0000256" key="1">
    <source>
        <dbReference type="SAM" id="Phobius"/>
    </source>
</evidence>
<gene>
    <name evidence="2" type="ORF">ACFFNY_24455</name>
</gene>
<comment type="caution">
    <text evidence="2">The sequence shown here is derived from an EMBL/GenBank/DDBJ whole genome shotgun (WGS) entry which is preliminary data.</text>
</comment>
<organism evidence="2 3">
    <name type="scientific">Paenibacillus hodogayensis</name>
    <dbReference type="NCBI Taxonomy" id="279208"/>
    <lineage>
        <taxon>Bacteria</taxon>
        <taxon>Bacillati</taxon>
        <taxon>Bacillota</taxon>
        <taxon>Bacilli</taxon>
        <taxon>Bacillales</taxon>
        <taxon>Paenibacillaceae</taxon>
        <taxon>Paenibacillus</taxon>
    </lineage>
</organism>
<proteinExistence type="predicted"/>
<dbReference type="RefSeq" id="WP_344909475.1">
    <property type="nucleotide sequence ID" value="NZ_BAAAYO010000008.1"/>
</dbReference>
<feature type="transmembrane region" description="Helical" evidence="1">
    <location>
        <begin position="6"/>
        <end position="24"/>
    </location>
</feature>
<name>A0ABV5W2H9_9BACL</name>
<dbReference type="Proteomes" id="UP001589619">
    <property type="component" value="Unassembled WGS sequence"/>
</dbReference>